<comment type="caution">
    <text evidence="3">The sequence shown here is derived from an EMBL/GenBank/DDBJ whole genome shotgun (WGS) entry which is preliminary data.</text>
</comment>
<accession>A0A9W8LQ67</accession>
<dbReference type="AlphaFoldDB" id="A0A9W8LQ67"/>
<evidence type="ECO:0000313" key="3">
    <source>
        <dbReference type="EMBL" id="KAJ2793701.1"/>
    </source>
</evidence>
<organism evidence="3 4">
    <name type="scientific">Coemansia guatemalensis</name>
    <dbReference type="NCBI Taxonomy" id="2761395"/>
    <lineage>
        <taxon>Eukaryota</taxon>
        <taxon>Fungi</taxon>
        <taxon>Fungi incertae sedis</taxon>
        <taxon>Zoopagomycota</taxon>
        <taxon>Kickxellomycotina</taxon>
        <taxon>Kickxellomycetes</taxon>
        <taxon>Kickxellales</taxon>
        <taxon>Kickxellaceae</taxon>
        <taxon>Coemansia</taxon>
    </lineage>
</organism>
<evidence type="ECO:0000313" key="4">
    <source>
        <dbReference type="Proteomes" id="UP001140094"/>
    </source>
</evidence>
<dbReference type="PANTHER" id="PTHR43016:SF16">
    <property type="entry name" value="METALLOPROTEASE, PUTATIVE (AFU_ORTHOLOGUE AFUA_4G07610)-RELATED"/>
    <property type="match status" value="1"/>
</dbReference>
<dbReference type="PANTHER" id="PTHR43016">
    <property type="entry name" value="PRESEQUENCE PROTEASE"/>
    <property type="match status" value="1"/>
</dbReference>
<dbReference type="Gene3D" id="3.30.830.10">
    <property type="entry name" value="Metalloenzyme, LuxS/M16 peptidase-like"/>
    <property type="match status" value="2"/>
</dbReference>
<evidence type="ECO:0000256" key="1">
    <source>
        <dbReference type="SAM" id="MobiDB-lite"/>
    </source>
</evidence>
<evidence type="ECO:0000259" key="2">
    <source>
        <dbReference type="Pfam" id="PF05193"/>
    </source>
</evidence>
<name>A0A9W8LQ67_9FUNG</name>
<feature type="region of interest" description="Disordered" evidence="1">
    <location>
        <begin position="92"/>
        <end position="111"/>
    </location>
</feature>
<gene>
    <name evidence="3" type="ORF">H4R20_006464</name>
</gene>
<dbReference type="GO" id="GO:0046872">
    <property type="term" value="F:metal ion binding"/>
    <property type="evidence" value="ECO:0007669"/>
    <property type="project" value="InterPro"/>
</dbReference>
<feature type="non-terminal residue" evidence="3">
    <location>
        <position position="320"/>
    </location>
</feature>
<dbReference type="EMBL" id="JANBUO010002802">
    <property type="protein sequence ID" value="KAJ2793701.1"/>
    <property type="molecule type" value="Genomic_DNA"/>
</dbReference>
<dbReference type="Pfam" id="PF05193">
    <property type="entry name" value="Peptidase_M16_C"/>
    <property type="match status" value="1"/>
</dbReference>
<dbReference type="InterPro" id="IPR011249">
    <property type="entry name" value="Metalloenz_LuxS/M16"/>
</dbReference>
<reference evidence="3" key="1">
    <citation type="submission" date="2022-07" db="EMBL/GenBank/DDBJ databases">
        <title>Phylogenomic reconstructions and comparative analyses of Kickxellomycotina fungi.</title>
        <authorList>
            <person name="Reynolds N.K."/>
            <person name="Stajich J.E."/>
            <person name="Barry K."/>
            <person name="Grigoriev I.V."/>
            <person name="Crous P."/>
            <person name="Smith M.E."/>
        </authorList>
    </citation>
    <scope>NUCLEOTIDE SEQUENCE</scope>
    <source>
        <strain evidence="3">NRRL 1565</strain>
    </source>
</reference>
<sequence>MSDFAYKESSVRSHWLRQMLYPSSSTYAWESGGLPECIETLSTAEVLEYHRKFYNYSSLTLILVGSYDKCPTAIFDALDALDTEIAASPPLVKKPMPPPLQRKKGKSRENHTFASEKVDTGTMAFAWEGPPAEDVETRIAFEMIVDYLGNDAASPLRRRFTNRPVPIAGNIEFSIEPYFPAFIELSFTEVPFAGYISHAAAAAAATSCRRGATAPENYPSPTDAFGPVDLAKLHDNVANLLAPNYYRRQVVSTLTYIVDRWLPDNWPLVRRYMDMRTESLAAAFPRNAMDQKHSDSLVMMLARDAVAYHLSPASTCLPRP</sequence>
<dbReference type="OrthoDB" id="4953at2759"/>
<protein>
    <recommendedName>
        <fullName evidence="2">Peptidase M16 C-terminal domain-containing protein</fullName>
    </recommendedName>
</protein>
<keyword evidence="4" id="KW-1185">Reference proteome</keyword>
<dbReference type="InterPro" id="IPR007863">
    <property type="entry name" value="Peptidase_M16_C"/>
</dbReference>
<feature type="domain" description="Peptidase M16 C-terminal" evidence="2">
    <location>
        <begin position="41"/>
        <end position="161"/>
    </location>
</feature>
<proteinExistence type="predicted"/>
<dbReference type="Proteomes" id="UP001140094">
    <property type="component" value="Unassembled WGS sequence"/>
</dbReference>
<dbReference type="SUPFAM" id="SSF63411">
    <property type="entry name" value="LuxS/MPP-like metallohydrolase"/>
    <property type="match status" value="1"/>
</dbReference>